<sequence length="460" mass="52693">QSLLTATFLSLLRSMSVMRDDYAKGIKDYFESLNFVLQNEKTLVDEILTKQTADAIKSRISDLLSTSSAKRERSKDVELEGIEENEDGRSGRYTEHKHTAKKRREEHTASILVLNSKRFRSFPVNDKSDFLQLRTDPELAYFDRTRYISDLSVHRDVLAGKVIPNQFFDFFRVSCDSDPKVAKGEFHEMINNAIRKFYRTYASIWARHKQSHLVAAIAYAKNSLFSQIYLLADEYDSFSNAYLNLKDQKTYSNLHNGQSLLKIFWACVQGPPKDREISEDVLAALQLFNVCGSDVEVQQHFHIMVPHYSGCRFSQFTGVPRVFNTNTTLDYLQVFASSPIAVSILEKVSSLSSTSNVDIWHDPILYKMLPFQFRFSDLVHNIMISGLHKGRSGLMRYAGGLTYVEEEHRKQLRISNLIQVQRFTLAVLARYQLCAEDVEDALMKIVTTGNVTQLLAAIRS</sequence>
<reference evidence="3" key="1">
    <citation type="submission" date="2021-06" db="EMBL/GenBank/DDBJ databases">
        <authorList>
            <person name="Kallberg Y."/>
            <person name="Tangrot J."/>
            <person name="Rosling A."/>
        </authorList>
    </citation>
    <scope>NUCLEOTIDE SEQUENCE</scope>
    <source>
        <strain evidence="3">MT106</strain>
    </source>
</reference>
<organism evidence="3 4">
    <name type="scientific">Ambispora gerdemannii</name>
    <dbReference type="NCBI Taxonomy" id="144530"/>
    <lineage>
        <taxon>Eukaryota</taxon>
        <taxon>Fungi</taxon>
        <taxon>Fungi incertae sedis</taxon>
        <taxon>Mucoromycota</taxon>
        <taxon>Glomeromycotina</taxon>
        <taxon>Glomeromycetes</taxon>
        <taxon>Archaeosporales</taxon>
        <taxon>Ambisporaceae</taxon>
        <taxon>Ambispora</taxon>
    </lineage>
</organism>
<proteinExistence type="predicted"/>
<feature type="compositionally biased region" description="Basic and acidic residues" evidence="1">
    <location>
        <begin position="87"/>
        <end position="104"/>
    </location>
</feature>
<dbReference type="EMBL" id="CAJVPL010002445">
    <property type="protein sequence ID" value="CAG8610517.1"/>
    <property type="molecule type" value="Genomic_DNA"/>
</dbReference>
<comment type="caution">
    <text evidence="3">The sequence shown here is derived from an EMBL/GenBank/DDBJ whole genome shotgun (WGS) entry which is preliminary data.</text>
</comment>
<accession>A0A9N9CRQ8</accession>
<gene>
    <name evidence="3" type="ORF">AGERDE_LOCUS9568</name>
</gene>
<feature type="domain" description="AAA-ATPase-like" evidence="2">
    <location>
        <begin position="168"/>
        <end position="270"/>
    </location>
</feature>
<protein>
    <submittedName>
        <fullName evidence="3">3613_t:CDS:1</fullName>
    </submittedName>
</protein>
<dbReference type="Proteomes" id="UP000789831">
    <property type="component" value="Unassembled WGS sequence"/>
</dbReference>
<dbReference type="Pfam" id="PF09820">
    <property type="entry name" value="AAA-ATPase_like"/>
    <property type="match status" value="1"/>
</dbReference>
<evidence type="ECO:0000313" key="3">
    <source>
        <dbReference type="EMBL" id="CAG8610517.1"/>
    </source>
</evidence>
<evidence type="ECO:0000256" key="1">
    <source>
        <dbReference type="SAM" id="MobiDB-lite"/>
    </source>
</evidence>
<evidence type="ECO:0000313" key="4">
    <source>
        <dbReference type="Proteomes" id="UP000789831"/>
    </source>
</evidence>
<dbReference type="OrthoDB" id="5380555at2759"/>
<name>A0A9N9CRQ8_9GLOM</name>
<evidence type="ECO:0000259" key="2">
    <source>
        <dbReference type="Pfam" id="PF09820"/>
    </source>
</evidence>
<keyword evidence="4" id="KW-1185">Reference proteome</keyword>
<dbReference type="InterPro" id="IPR018631">
    <property type="entry name" value="AAA-ATPase-like_dom"/>
</dbReference>
<feature type="non-terminal residue" evidence="3">
    <location>
        <position position="460"/>
    </location>
</feature>
<feature type="region of interest" description="Disordered" evidence="1">
    <location>
        <begin position="74"/>
        <end position="104"/>
    </location>
</feature>
<dbReference type="AlphaFoldDB" id="A0A9N9CRQ8"/>